<feature type="compositionally biased region" description="Basic and acidic residues" evidence="1">
    <location>
        <begin position="145"/>
        <end position="206"/>
    </location>
</feature>
<dbReference type="PROSITE" id="PS50097">
    <property type="entry name" value="BTB"/>
    <property type="match status" value="1"/>
</dbReference>
<sequence length="502" mass="58414">MSKTFVNDLSFSYSSYVNNQSLSDIIFIVGDQELEMYGHQIILCNLSRTFKNIFTSIPNKGIFKLTFYNIKPKIFLSLLTFLYTGSITITVKNFPQLKSMAKLLKIDLLKKHCKKFNKKYQMKKEGQIIMKRIYQIKKNPNFLDLEKEKEKEKKKNKEKEREKKREKEKEKEKGKEYNKEKEREKEYERERERKKEKEKLKQKEKTSLITKKQIKKTQNGNQVNDPIKKIFAYSSLKDSTNIGSLNRKQHQNKETVTQKRACSKPIYPPIQPLFVNKLKIGLVITDPNFQLIKSLSQNLLSHPMVQMVQVLLASERKIEPNELKKFDSLLVYSHKKKVRNPRLLGSSLLSFVTDGGGLVLFTINFMNYQKDQKLYGKLMDPQNGWLPFYPNATVLQKPSKLGSVYHRKHPILKNVKSFNGGNSSFRIHAKRVTKGSKIIAKWEDNNILISEKCLRNNVYQNSGRIIVLNFGLPNSNFNKNSWDANSSGDLIISNSLVYAGTF</sequence>
<dbReference type="EMBL" id="JAOAOG010000243">
    <property type="protein sequence ID" value="KAJ6236564.1"/>
    <property type="molecule type" value="Genomic_DNA"/>
</dbReference>
<evidence type="ECO:0000313" key="4">
    <source>
        <dbReference type="EMBL" id="KAJ6236564.1"/>
    </source>
</evidence>
<dbReference type="PANTHER" id="PTHR24410:SF23">
    <property type="entry name" value="BTB DOMAIN-CONTAINING PROTEIN-RELATED"/>
    <property type="match status" value="1"/>
</dbReference>
<dbReference type="SUPFAM" id="SSF54695">
    <property type="entry name" value="POZ domain"/>
    <property type="match status" value="1"/>
</dbReference>
<comment type="caution">
    <text evidence="4">The sequence shown here is derived from an EMBL/GenBank/DDBJ whole genome shotgun (WGS) entry which is preliminary data.</text>
</comment>
<feature type="domain" description="BTB" evidence="3">
    <location>
        <begin position="23"/>
        <end position="91"/>
    </location>
</feature>
<dbReference type="Pfam" id="PF00651">
    <property type="entry name" value="BTB"/>
    <property type="match status" value="1"/>
</dbReference>
<reference evidence="4" key="1">
    <citation type="submission" date="2022-08" db="EMBL/GenBank/DDBJ databases">
        <title>Novel sulfate-reducing endosymbionts in the free-living metamonad Anaeramoeba.</title>
        <authorList>
            <person name="Jerlstrom-Hultqvist J."/>
            <person name="Cepicka I."/>
            <person name="Gallot-Lavallee L."/>
            <person name="Salas-Leiva D."/>
            <person name="Curtis B.A."/>
            <person name="Zahonova K."/>
            <person name="Pipaliya S."/>
            <person name="Dacks J."/>
            <person name="Roger A.J."/>
        </authorList>
    </citation>
    <scope>NUCLEOTIDE SEQUENCE</scope>
    <source>
        <strain evidence="4">Schooner1</strain>
    </source>
</reference>
<gene>
    <name evidence="4" type="ORF">M0813_27953</name>
</gene>
<keyword evidence="2" id="KW-1133">Transmembrane helix</keyword>
<dbReference type="InterPro" id="IPR051481">
    <property type="entry name" value="BTB-POZ/Galectin-3-binding"/>
</dbReference>
<feature type="region of interest" description="Disordered" evidence="1">
    <location>
        <begin position="145"/>
        <end position="207"/>
    </location>
</feature>
<proteinExistence type="predicted"/>
<dbReference type="CDD" id="cd18186">
    <property type="entry name" value="BTB_POZ_ZBTB_KLHL-like"/>
    <property type="match status" value="1"/>
</dbReference>
<name>A0ABQ8XYS0_9EUKA</name>
<evidence type="ECO:0000256" key="2">
    <source>
        <dbReference type="SAM" id="Phobius"/>
    </source>
</evidence>
<dbReference type="InterPro" id="IPR011333">
    <property type="entry name" value="SKP1/BTB/POZ_sf"/>
</dbReference>
<dbReference type="InterPro" id="IPR000210">
    <property type="entry name" value="BTB/POZ_dom"/>
</dbReference>
<evidence type="ECO:0000256" key="1">
    <source>
        <dbReference type="SAM" id="MobiDB-lite"/>
    </source>
</evidence>
<dbReference type="SMART" id="SM00225">
    <property type="entry name" value="BTB"/>
    <property type="match status" value="1"/>
</dbReference>
<feature type="transmembrane region" description="Helical" evidence="2">
    <location>
        <begin position="74"/>
        <end position="95"/>
    </location>
</feature>
<keyword evidence="2" id="KW-0472">Membrane</keyword>
<evidence type="ECO:0000259" key="3">
    <source>
        <dbReference type="PROSITE" id="PS50097"/>
    </source>
</evidence>
<organism evidence="4 5">
    <name type="scientific">Anaeramoeba flamelloides</name>
    <dbReference type="NCBI Taxonomy" id="1746091"/>
    <lineage>
        <taxon>Eukaryota</taxon>
        <taxon>Metamonada</taxon>
        <taxon>Anaeramoebidae</taxon>
        <taxon>Anaeramoeba</taxon>
    </lineage>
</organism>
<dbReference type="PANTHER" id="PTHR24410">
    <property type="entry name" value="HL07962P-RELATED"/>
    <property type="match status" value="1"/>
</dbReference>
<keyword evidence="2" id="KW-0812">Transmembrane</keyword>
<dbReference type="Proteomes" id="UP001150062">
    <property type="component" value="Unassembled WGS sequence"/>
</dbReference>
<dbReference type="Gene3D" id="3.30.710.10">
    <property type="entry name" value="Potassium Channel Kv1.1, Chain A"/>
    <property type="match status" value="1"/>
</dbReference>
<evidence type="ECO:0000313" key="5">
    <source>
        <dbReference type="Proteomes" id="UP001150062"/>
    </source>
</evidence>
<keyword evidence="5" id="KW-1185">Reference proteome</keyword>
<accession>A0ABQ8XYS0</accession>
<protein>
    <submittedName>
        <fullName evidence="4">Pep-cterm sorting domain-containing protein</fullName>
    </submittedName>
</protein>